<dbReference type="PROSITE" id="PS51186">
    <property type="entry name" value="GNAT"/>
    <property type="match status" value="1"/>
</dbReference>
<dbReference type="InterPro" id="IPR016181">
    <property type="entry name" value="Acyl_CoA_acyltransferase"/>
</dbReference>
<keyword evidence="2" id="KW-0012">Acyltransferase</keyword>
<dbReference type="Gene3D" id="3.40.630.30">
    <property type="match status" value="1"/>
</dbReference>
<dbReference type="EMBL" id="CP047593">
    <property type="protein sequence ID" value="QHI70572.1"/>
    <property type="molecule type" value="Genomic_DNA"/>
</dbReference>
<dbReference type="Proteomes" id="UP000464954">
    <property type="component" value="Chromosome"/>
</dbReference>
<evidence type="ECO:0000313" key="4">
    <source>
        <dbReference type="EMBL" id="QHI70572.1"/>
    </source>
</evidence>
<evidence type="ECO:0000259" key="3">
    <source>
        <dbReference type="PROSITE" id="PS51186"/>
    </source>
</evidence>
<name>A0A6P1M965_9BACT</name>
<dbReference type="RefSeq" id="WP_160629746.1">
    <property type="nucleotide sequence ID" value="NZ_CP047593.1"/>
</dbReference>
<dbReference type="InterPro" id="IPR000182">
    <property type="entry name" value="GNAT_dom"/>
</dbReference>
<keyword evidence="5" id="KW-1185">Reference proteome</keyword>
<dbReference type="GO" id="GO:0016747">
    <property type="term" value="F:acyltransferase activity, transferring groups other than amino-acyl groups"/>
    <property type="evidence" value="ECO:0007669"/>
    <property type="project" value="InterPro"/>
</dbReference>
<organism evidence="4 5">
    <name type="scientific">Tichowtungia aerotolerans</name>
    <dbReference type="NCBI Taxonomy" id="2697043"/>
    <lineage>
        <taxon>Bacteria</taxon>
        <taxon>Pseudomonadati</taxon>
        <taxon>Kiritimatiellota</taxon>
        <taxon>Tichowtungiia</taxon>
        <taxon>Tichowtungiales</taxon>
        <taxon>Tichowtungiaceae</taxon>
        <taxon>Tichowtungia</taxon>
    </lineage>
</organism>
<dbReference type="PANTHER" id="PTHR43877">
    <property type="entry name" value="AMINOALKYLPHOSPHONATE N-ACETYLTRANSFERASE-RELATED-RELATED"/>
    <property type="match status" value="1"/>
</dbReference>
<dbReference type="SUPFAM" id="SSF55729">
    <property type="entry name" value="Acyl-CoA N-acyltransferases (Nat)"/>
    <property type="match status" value="1"/>
</dbReference>
<dbReference type="PANTHER" id="PTHR43877:SF2">
    <property type="entry name" value="AMINOALKYLPHOSPHONATE N-ACETYLTRANSFERASE-RELATED"/>
    <property type="match status" value="1"/>
</dbReference>
<dbReference type="AlphaFoldDB" id="A0A6P1M965"/>
<dbReference type="Pfam" id="PF00583">
    <property type="entry name" value="Acetyltransf_1"/>
    <property type="match status" value="1"/>
</dbReference>
<feature type="domain" description="N-acetyltransferase" evidence="3">
    <location>
        <begin position="3"/>
        <end position="166"/>
    </location>
</feature>
<dbReference type="InterPro" id="IPR050832">
    <property type="entry name" value="Bact_Acetyltransf"/>
</dbReference>
<reference evidence="4 5" key="1">
    <citation type="submission" date="2020-01" db="EMBL/GenBank/DDBJ databases">
        <title>Ponticoccus aerotolerans gen. nov., sp. nov., an anaerobic bacterium and proposal of Ponticoccusceae fam. nov., Ponticoccusles ord. nov. and Ponticoccuse classis nov. in the phylum Kiritimatiellaeota.</title>
        <authorList>
            <person name="Zhou L.Y."/>
            <person name="Du Z.J."/>
        </authorList>
    </citation>
    <scope>NUCLEOTIDE SEQUENCE [LARGE SCALE GENOMIC DNA]</scope>
    <source>
        <strain evidence="4 5">S-5007</strain>
    </source>
</reference>
<gene>
    <name evidence="4" type="ORF">GT409_14360</name>
</gene>
<evidence type="ECO:0000256" key="2">
    <source>
        <dbReference type="ARBA" id="ARBA00023315"/>
    </source>
</evidence>
<sequence>MTNIIKVETPEQIADTAELAREIWTKHYIPIVGQALVDYMLENFQSEHAIESQLTAGYEYYLIIQNNENAGYIALVPNPEANELMISKLYVSKSVRGQGLGQTMLQFAEDICRERGLTTLWLTVNKNNAGSIKWYIRSGFRNAESIVQDIGNGFVMDDYRMEKTVV</sequence>
<accession>A0A6P1M965</accession>
<dbReference type="KEGG" id="taer:GT409_14360"/>
<keyword evidence="1 4" id="KW-0808">Transferase</keyword>
<proteinExistence type="predicted"/>
<evidence type="ECO:0000256" key="1">
    <source>
        <dbReference type="ARBA" id="ARBA00022679"/>
    </source>
</evidence>
<dbReference type="CDD" id="cd04301">
    <property type="entry name" value="NAT_SF"/>
    <property type="match status" value="1"/>
</dbReference>
<protein>
    <submittedName>
        <fullName evidence="4">GNAT family N-acetyltransferase</fullName>
    </submittedName>
</protein>
<evidence type="ECO:0000313" key="5">
    <source>
        <dbReference type="Proteomes" id="UP000464954"/>
    </source>
</evidence>